<feature type="non-terminal residue" evidence="3">
    <location>
        <position position="1"/>
    </location>
</feature>
<evidence type="ECO:0000313" key="2">
    <source>
        <dbReference type="Proteomes" id="UP000695022"/>
    </source>
</evidence>
<sequence>FRLHAEGCYYYGSTPMTWADANSACVGMTANLVVIETDAERHFVDAFADIPYQYPDEESLSVWLGATDAVTEEEWLWVTGDSVGVDGWLAGSPKNSAAADDHMCVYNLLGVELRYVWDDADGTALLPYFCEM</sequence>
<dbReference type="CDD" id="cd00037">
    <property type="entry name" value="CLECT"/>
    <property type="match status" value="1"/>
</dbReference>
<gene>
    <name evidence="3" type="primary">LOC106820382</name>
</gene>
<accession>A0ABM1F7H0</accession>
<organism evidence="2 3">
    <name type="scientific">Priapulus caudatus</name>
    <name type="common">Priapulid worm</name>
    <dbReference type="NCBI Taxonomy" id="37621"/>
    <lineage>
        <taxon>Eukaryota</taxon>
        <taxon>Metazoa</taxon>
        <taxon>Ecdysozoa</taxon>
        <taxon>Scalidophora</taxon>
        <taxon>Priapulida</taxon>
        <taxon>Priapulimorpha</taxon>
        <taxon>Priapulimorphida</taxon>
        <taxon>Priapulidae</taxon>
        <taxon>Priapulus</taxon>
    </lineage>
</organism>
<proteinExistence type="predicted"/>
<dbReference type="Pfam" id="PF00059">
    <property type="entry name" value="Lectin_C"/>
    <property type="match status" value="1"/>
</dbReference>
<reference evidence="3" key="1">
    <citation type="submission" date="2025-08" db="UniProtKB">
        <authorList>
            <consortium name="RefSeq"/>
        </authorList>
    </citation>
    <scope>IDENTIFICATION</scope>
</reference>
<dbReference type="InterPro" id="IPR016186">
    <property type="entry name" value="C-type_lectin-like/link_sf"/>
</dbReference>
<dbReference type="SMART" id="SM00034">
    <property type="entry name" value="CLECT"/>
    <property type="match status" value="1"/>
</dbReference>
<dbReference type="InterPro" id="IPR050111">
    <property type="entry name" value="C-type_lectin/snaclec_domain"/>
</dbReference>
<dbReference type="InterPro" id="IPR001304">
    <property type="entry name" value="C-type_lectin-like"/>
</dbReference>
<dbReference type="InterPro" id="IPR016187">
    <property type="entry name" value="CTDL_fold"/>
</dbReference>
<dbReference type="PANTHER" id="PTHR22803">
    <property type="entry name" value="MANNOSE, PHOSPHOLIPASE, LECTIN RECEPTOR RELATED"/>
    <property type="match status" value="1"/>
</dbReference>
<dbReference type="SUPFAM" id="SSF56436">
    <property type="entry name" value="C-type lectin-like"/>
    <property type="match status" value="1"/>
</dbReference>
<keyword evidence="2" id="KW-1185">Reference proteome</keyword>
<evidence type="ECO:0000259" key="1">
    <source>
        <dbReference type="PROSITE" id="PS50041"/>
    </source>
</evidence>
<dbReference type="GeneID" id="106820382"/>
<name>A0ABM1F7H0_PRICU</name>
<dbReference type="RefSeq" id="XP_014680391.1">
    <property type="nucleotide sequence ID" value="XM_014824905.1"/>
</dbReference>
<evidence type="ECO:0000313" key="3">
    <source>
        <dbReference type="RefSeq" id="XP_014680391.1"/>
    </source>
</evidence>
<dbReference type="Gene3D" id="3.10.100.10">
    <property type="entry name" value="Mannose-Binding Protein A, subunit A"/>
    <property type="match status" value="1"/>
</dbReference>
<protein>
    <submittedName>
        <fullName evidence="3">C-type lectin domain family 4 member E-like</fullName>
    </submittedName>
</protein>
<dbReference type="PROSITE" id="PS50041">
    <property type="entry name" value="C_TYPE_LECTIN_2"/>
    <property type="match status" value="1"/>
</dbReference>
<feature type="domain" description="C-type lectin" evidence="1">
    <location>
        <begin position="4"/>
        <end position="131"/>
    </location>
</feature>
<dbReference type="Proteomes" id="UP000695022">
    <property type="component" value="Unplaced"/>
</dbReference>